<accession>A0AAW0GS07</accession>
<dbReference type="Proteomes" id="UP001385951">
    <property type="component" value="Unassembled WGS sequence"/>
</dbReference>
<evidence type="ECO:0000313" key="1">
    <source>
        <dbReference type="EMBL" id="KAK7692334.1"/>
    </source>
</evidence>
<sequence length="164" mass="18235">MELYRLDSSNWTRVSGNLIVDGRAQIVDDEKNSIYAVVLQNYSNYDLWPYLAYMDSTGYGISMVYHPDASHHKAPLRRHSHLVIGSGTTDSEALSFTLADDAQTGIGFLKLFVSSVFTPMNSIEQGPLSTATMFSPHSSKSIEKSSNHEIWDSLVACVTVVRKQ</sequence>
<dbReference type="AlphaFoldDB" id="A0AAW0GS07"/>
<comment type="caution">
    <text evidence="1">The sequence shown here is derived from an EMBL/GenBank/DDBJ whole genome shotgun (WGS) entry which is preliminary data.</text>
</comment>
<keyword evidence="2" id="KW-1185">Reference proteome</keyword>
<protein>
    <submittedName>
        <fullName evidence="1">Uncharacterized protein</fullName>
    </submittedName>
</protein>
<gene>
    <name evidence="1" type="ORF">QCA50_003959</name>
</gene>
<organism evidence="1 2">
    <name type="scientific">Cerrena zonata</name>
    <dbReference type="NCBI Taxonomy" id="2478898"/>
    <lineage>
        <taxon>Eukaryota</taxon>
        <taxon>Fungi</taxon>
        <taxon>Dikarya</taxon>
        <taxon>Basidiomycota</taxon>
        <taxon>Agaricomycotina</taxon>
        <taxon>Agaricomycetes</taxon>
        <taxon>Polyporales</taxon>
        <taxon>Cerrenaceae</taxon>
        <taxon>Cerrena</taxon>
    </lineage>
</organism>
<reference evidence="1 2" key="1">
    <citation type="submission" date="2022-09" db="EMBL/GenBank/DDBJ databases">
        <authorList>
            <person name="Palmer J.M."/>
        </authorList>
    </citation>
    <scope>NUCLEOTIDE SEQUENCE [LARGE SCALE GENOMIC DNA]</scope>
    <source>
        <strain evidence="1 2">DSM 7382</strain>
    </source>
</reference>
<proteinExistence type="predicted"/>
<name>A0AAW0GS07_9APHY</name>
<evidence type="ECO:0000313" key="2">
    <source>
        <dbReference type="Proteomes" id="UP001385951"/>
    </source>
</evidence>
<dbReference type="EMBL" id="JASBNA010000004">
    <property type="protein sequence ID" value="KAK7692334.1"/>
    <property type="molecule type" value="Genomic_DNA"/>
</dbReference>